<dbReference type="SMART" id="SM00250">
    <property type="entry name" value="PLEC"/>
    <property type="match status" value="2"/>
</dbReference>
<dbReference type="Pfam" id="PF00307">
    <property type="entry name" value="CH"/>
    <property type="match status" value="2"/>
</dbReference>
<feature type="compositionally biased region" description="Polar residues" evidence="13">
    <location>
        <begin position="1"/>
        <end position="13"/>
    </location>
</feature>
<proteinExistence type="predicted"/>
<feature type="compositionally biased region" description="Basic and acidic residues" evidence="13">
    <location>
        <begin position="1597"/>
        <end position="1619"/>
    </location>
</feature>
<dbReference type="GO" id="GO:0005874">
    <property type="term" value="C:microtubule"/>
    <property type="evidence" value="ECO:0007669"/>
    <property type="project" value="UniProtKB-KW"/>
</dbReference>
<reference evidence="16" key="1">
    <citation type="submission" date="2022-07" db="EMBL/GenBank/DDBJ databases">
        <title>Chromosome-level genome of Muraenolepis orangiensis.</title>
        <authorList>
            <person name="Kim J."/>
        </authorList>
    </citation>
    <scope>NUCLEOTIDE SEQUENCE</scope>
    <source>
        <strain evidence="16">KU_S4_2022</strain>
        <tissue evidence="16">Muscle</tissue>
    </source>
</reference>
<evidence type="ECO:0000313" key="16">
    <source>
        <dbReference type="EMBL" id="KAJ3597987.1"/>
    </source>
</evidence>
<protein>
    <recommendedName>
        <fullName evidence="18">Plectin-like</fullName>
    </recommendedName>
</protein>
<dbReference type="PANTHER" id="PTHR23169">
    <property type="entry name" value="ENVOPLAKIN"/>
    <property type="match status" value="1"/>
</dbReference>
<evidence type="ECO:0000256" key="11">
    <source>
        <dbReference type="PROSITE-ProRule" id="PRU00192"/>
    </source>
</evidence>
<evidence type="ECO:0000256" key="8">
    <source>
        <dbReference type="ARBA" id="ARBA00023203"/>
    </source>
</evidence>
<dbReference type="Pfam" id="PF21097">
    <property type="entry name" value="SR_plectin_7"/>
    <property type="match status" value="1"/>
</dbReference>
<dbReference type="EMBL" id="JANIIK010000109">
    <property type="protein sequence ID" value="KAJ3597987.1"/>
    <property type="molecule type" value="Genomic_DNA"/>
</dbReference>
<dbReference type="PROSITE" id="PS50002">
    <property type="entry name" value="SH3"/>
    <property type="match status" value="1"/>
</dbReference>
<evidence type="ECO:0000256" key="9">
    <source>
        <dbReference type="ARBA" id="ARBA00023212"/>
    </source>
</evidence>
<dbReference type="InterPro" id="IPR041615">
    <property type="entry name" value="Desmoplakin_SH3"/>
</dbReference>
<keyword evidence="9" id="KW-0206">Cytoskeleton</keyword>
<dbReference type="SMART" id="SM00033">
    <property type="entry name" value="CH"/>
    <property type="match status" value="2"/>
</dbReference>
<dbReference type="Gene3D" id="3.90.1290.10">
    <property type="entry name" value="Plakin repeat"/>
    <property type="match status" value="1"/>
</dbReference>
<dbReference type="GO" id="GO:0048471">
    <property type="term" value="C:perinuclear region of cytoplasm"/>
    <property type="evidence" value="ECO:0007669"/>
    <property type="project" value="TreeGrafter"/>
</dbReference>
<dbReference type="FunFam" id="1.10.418.10:FF:000029">
    <property type="entry name" value="plectin isoform X2"/>
    <property type="match status" value="1"/>
</dbReference>
<dbReference type="Pfam" id="PF18373">
    <property type="entry name" value="Spectrin_2"/>
    <property type="match status" value="1"/>
</dbReference>
<dbReference type="GO" id="GO:0045104">
    <property type="term" value="P:intermediate filament cytoskeleton organization"/>
    <property type="evidence" value="ECO:0007669"/>
    <property type="project" value="InterPro"/>
</dbReference>
<dbReference type="GO" id="GO:0005925">
    <property type="term" value="C:focal adhesion"/>
    <property type="evidence" value="ECO:0007669"/>
    <property type="project" value="TreeGrafter"/>
</dbReference>
<dbReference type="GO" id="GO:0045296">
    <property type="term" value="F:cadherin binding"/>
    <property type="evidence" value="ECO:0007669"/>
    <property type="project" value="TreeGrafter"/>
</dbReference>
<dbReference type="Pfam" id="PF17902">
    <property type="entry name" value="SH3_10"/>
    <property type="match status" value="1"/>
</dbReference>
<feature type="compositionally biased region" description="Basic and acidic residues" evidence="13">
    <location>
        <begin position="1647"/>
        <end position="1687"/>
    </location>
</feature>
<dbReference type="GO" id="GO:0030056">
    <property type="term" value="C:hemidesmosome"/>
    <property type="evidence" value="ECO:0007669"/>
    <property type="project" value="TreeGrafter"/>
</dbReference>
<feature type="region of interest" description="Disordered" evidence="13">
    <location>
        <begin position="1793"/>
        <end position="1812"/>
    </location>
</feature>
<dbReference type="FunFam" id="1.10.418.10:FF:000002">
    <property type="entry name" value="Microtubule-actin cross-linking factor 1"/>
    <property type="match status" value="1"/>
</dbReference>
<feature type="compositionally biased region" description="Basic and acidic residues" evidence="13">
    <location>
        <begin position="1476"/>
        <end position="1515"/>
    </location>
</feature>
<evidence type="ECO:0000256" key="12">
    <source>
        <dbReference type="SAM" id="Coils"/>
    </source>
</evidence>
<dbReference type="OrthoDB" id="18740at2759"/>
<dbReference type="GO" id="GO:0008307">
    <property type="term" value="F:structural constituent of muscle"/>
    <property type="evidence" value="ECO:0007669"/>
    <property type="project" value="TreeGrafter"/>
</dbReference>
<feature type="region of interest" description="Disordered" evidence="13">
    <location>
        <begin position="1832"/>
        <end position="1860"/>
    </location>
</feature>
<dbReference type="PROSITE" id="PS00019">
    <property type="entry name" value="ACTININ_1"/>
    <property type="match status" value="1"/>
</dbReference>
<keyword evidence="12" id="KW-0175">Coiled coil</keyword>
<evidence type="ECO:0000256" key="3">
    <source>
        <dbReference type="ARBA" id="ARBA00022443"/>
    </source>
</evidence>
<dbReference type="Gene3D" id="3.30.160.780">
    <property type="match status" value="1"/>
</dbReference>
<dbReference type="GO" id="GO:0031581">
    <property type="term" value="P:hemidesmosome assembly"/>
    <property type="evidence" value="ECO:0007669"/>
    <property type="project" value="TreeGrafter"/>
</dbReference>
<dbReference type="CDD" id="cd00176">
    <property type="entry name" value="SPEC"/>
    <property type="match status" value="2"/>
</dbReference>
<dbReference type="GO" id="GO:0042060">
    <property type="term" value="P:wound healing"/>
    <property type="evidence" value="ECO:0007669"/>
    <property type="project" value="TreeGrafter"/>
</dbReference>
<dbReference type="GO" id="GO:0042995">
    <property type="term" value="C:cell projection"/>
    <property type="evidence" value="ECO:0007669"/>
    <property type="project" value="UniProtKB-SubCell"/>
</dbReference>
<dbReference type="Pfam" id="PF00435">
    <property type="entry name" value="Spectrin"/>
    <property type="match status" value="1"/>
</dbReference>
<dbReference type="PROSITE" id="PS50021">
    <property type="entry name" value="CH"/>
    <property type="match status" value="2"/>
</dbReference>
<feature type="domain" description="Calponin-homology (CH)" evidence="15">
    <location>
        <begin position="162"/>
        <end position="267"/>
    </location>
</feature>
<feature type="domain" description="SH3" evidence="14">
    <location>
        <begin position="805"/>
        <end position="862"/>
    </location>
</feature>
<feature type="region of interest" description="Disordered" evidence="13">
    <location>
        <begin position="1594"/>
        <end position="1619"/>
    </location>
</feature>
<dbReference type="SUPFAM" id="SSF46966">
    <property type="entry name" value="Spectrin repeat"/>
    <property type="match status" value="5"/>
</dbReference>
<keyword evidence="10" id="KW-0966">Cell projection</keyword>
<feature type="coiled-coil region" evidence="12">
    <location>
        <begin position="1250"/>
        <end position="1308"/>
    </location>
</feature>
<dbReference type="SUPFAM" id="SSF75399">
    <property type="entry name" value="Plakin repeat"/>
    <property type="match status" value="2"/>
</dbReference>
<dbReference type="SUPFAM" id="SSF47576">
    <property type="entry name" value="Calponin-homology domain, CH-domain"/>
    <property type="match status" value="1"/>
</dbReference>
<dbReference type="CDD" id="cd06503">
    <property type="entry name" value="ATP-synt_Fo_b"/>
    <property type="match status" value="1"/>
</dbReference>
<dbReference type="CDD" id="cd21188">
    <property type="entry name" value="CH_PLEC-like_rpt1"/>
    <property type="match status" value="1"/>
</dbReference>
<evidence type="ECO:0000256" key="7">
    <source>
        <dbReference type="ARBA" id="ARBA00022737"/>
    </source>
</evidence>
<feature type="region of interest" description="Disordered" evidence="13">
    <location>
        <begin position="1"/>
        <end position="25"/>
    </location>
</feature>
<organism evidence="16 17">
    <name type="scientific">Muraenolepis orangiensis</name>
    <name type="common">Patagonian moray cod</name>
    <dbReference type="NCBI Taxonomy" id="630683"/>
    <lineage>
        <taxon>Eukaryota</taxon>
        <taxon>Metazoa</taxon>
        <taxon>Chordata</taxon>
        <taxon>Craniata</taxon>
        <taxon>Vertebrata</taxon>
        <taxon>Euteleostomi</taxon>
        <taxon>Actinopterygii</taxon>
        <taxon>Neopterygii</taxon>
        <taxon>Teleostei</taxon>
        <taxon>Neoteleostei</taxon>
        <taxon>Acanthomorphata</taxon>
        <taxon>Zeiogadaria</taxon>
        <taxon>Gadariae</taxon>
        <taxon>Gadiformes</taxon>
        <taxon>Muraenolepidoidei</taxon>
        <taxon>Muraenolepididae</taxon>
        <taxon>Muraenolepis</taxon>
    </lineage>
</organism>
<dbReference type="Gene3D" id="1.20.58.1060">
    <property type="match status" value="1"/>
</dbReference>
<evidence type="ECO:0000259" key="15">
    <source>
        <dbReference type="PROSITE" id="PS50021"/>
    </source>
</evidence>
<dbReference type="Gene3D" id="1.20.58.60">
    <property type="match status" value="5"/>
</dbReference>
<dbReference type="InterPro" id="IPR001452">
    <property type="entry name" value="SH3_domain"/>
</dbReference>
<dbReference type="Pfam" id="PF21020">
    <property type="entry name" value="Spectrin_4"/>
    <property type="match status" value="1"/>
</dbReference>
<keyword evidence="3 11" id="KW-0728">SH3 domain</keyword>
<evidence type="ECO:0000259" key="14">
    <source>
        <dbReference type="PROSITE" id="PS50002"/>
    </source>
</evidence>
<dbReference type="Proteomes" id="UP001148018">
    <property type="component" value="Unassembled WGS sequence"/>
</dbReference>
<dbReference type="GO" id="GO:0005200">
    <property type="term" value="F:structural constituent of cytoskeleton"/>
    <property type="evidence" value="ECO:0007669"/>
    <property type="project" value="TreeGrafter"/>
</dbReference>
<keyword evidence="5" id="KW-0597">Phosphoprotein</keyword>
<feature type="compositionally biased region" description="Basic and acidic residues" evidence="13">
    <location>
        <begin position="1631"/>
        <end position="1640"/>
    </location>
</feature>
<dbReference type="InterPro" id="IPR002017">
    <property type="entry name" value="Spectrin_repeat"/>
</dbReference>
<dbReference type="GO" id="GO:0030506">
    <property type="term" value="F:ankyrin binding"/>
    <property type="evidence" value="ECO:0007669"/>
    <property type="project" value="TreeGrafter"/>
</dbReference>
<dbReference type="GO" id="GO:0003779">
    <property type="term" value="F:actin binding"/>
    <property type="evidence" value="ECO:0007669"/>
    <property type="project" value="UniProtKB-KW"/>
</dbReference>
<evidence type="ECO:0000256" key="10">
    <source>
        <dbReference type="ARBA" id="ARBA00023273"/>
    </source>
</evidence>
<dbReference type="InterPro" id="IPR001589">
    <property type="entry name" value="Actinin_actin-bd_CS"/>
</dbReference>
<dbReference type="InterPro" id="IPR043197">
    <property type="entry name" value="Plakin"/>
</dbReference>
<dbReference type="FunFam" id="1.20.58.60:FF:000009">
    <property type="entry name" value="dystonin isoform X1"/>
    <property type="match status" value="1"/>
</dbReference>
<dbReference type="PANTHER" id="PTHR23169:SF20">
    <property type="entry name" value="PLECTIN"/>
    <property type="match status" value="1"/>
</dbReference>
<feature type="domain" description="Calponin-homology (CH)" evidence="15">
    <location>
        <begin position="42"/>
        <end position="145"/>
    </location>
</feature>
<evidence type="ECO:0000256" key="13">
    <source>
        <dbReference type="SAM" id="MobiDB-lite"/>
    </source>
</evidence>
<keyword evidence="8" id="KW-0009">Actin-binding</keyword>
<evidence type="ECO:0000256" key="6">
    <source>
        <dbReference type="ARBA" id="ARBA00022701"/>
    </source>
</evidence>
<dbReference type="Gene3D" id="2.30.30.40">
    <property type="entry name" value="SH3 Domains"/>
    <property type="match status" value="1"/>
</dbReference>
<keyword evidence="17" id="KW-1185">Reference proteome</keyword>
<comment type="subcellular location">
    <subcellularLocation>
        <location evidence="2">Cell projection</location>
    </subcellularLocation>
    <subcellularLocation>
        <location evidence="1">Cytoplasm</location>
        <location evidence="1">Cytoskeleton</location>
    </subcellularLocation>
</comment>
<dbReference type="Gene3D" id="1.10.418.10">
    <property type="entry name" value="Calponin-like domain"/>
    <property type="match status" value="2"/>
</dbReference>
<dbReference type="PROSITE" id="PS00020">
    <property type="entry name" value="ACTININ_2"/>
    <property type="match status" value="1"/>
</dbReference>
<feature type="region of interest" description="Disordered" evidence="13">
    <location>
        <begin position="1631"/>
        <end position="1694"/>
    </location>
</feature>
<evidence type="ECO:0000256" key="2">
    <source>
        <dbReference type="ARBA" id="ARBA00004316"/>
    </source>
</evidence>
<evidence type="ECO:0000256" key="5">
    <source>
        <dbReference type="ARBA" id="ARBA00022553"/>
    </source>
</evidence>
<evidence type="ECO:0008006" key="18">
    <source>
        <dbReference type="Google" id="ProtNLM"/>
    </source>
</evidence>
<dbReference type="Pfam" id="PF21019">
    <property type="entry name" value="Spectrin_3"/>
    <property type="match status" value="1"/>
</dbReference>
<dbReference type="GO" id="GO:0005882">
    <property type="term" value="C:intermediate filament"/>
    <property type="evidence" value="ECO:0007669"/>
    <property type="project" value="TreeGrafter"/>
</dbReference>
<keyword evidence="7" id="KW-0677">Repeat</keyword>
<keyword evidence="6" id="KW-0493">Microtubule</keyword>
<comment type="caution">
    <text evidence="16">The sequence shown here is derived from an EMBL/GenBank/DDBJ whole genome shotgun (WGS) entry which is preliminary data.</text>
</comment>
<dbReference type="InterPro" id="IPR001715">
    <property type="entry name" value="CH_dom"/>
</dbReference>
<evidence type="ECO:0000256" key="1">
    <source>
        <dbReference type="ARBA" id="ARBA00004245"/>
    </source>
</evidence>
<dbReference type="InterPro" id="IPR049538">
    <property type="entry name" value="PCN-like_spectrin-like_rpt"/>
</dbReference>
<feature type="region of interest" description="Disordered" evidence="13">
    <location>
        <begin position="1476"/>
        <end position="1520"/>
    </location>
</feature>
<feature type="coiled-coil region" evidence="12">
    <location>
        <begin position="2143"/>
        <end position="2323"/>
    </location>
</feature>
<keyword evidence="4" id="KW-0963">Cytoplasm</keyword>
<sequence length="2544" mass="296284">MTSQRYRNASSDSMGRDRVPSDDGYYQGMLKAMDGRKDERDRVQKKTFTKWVNKHLIKSQRHVTDLYEDLRDGHNLISLLEVLSGDHLPREKGRMRFHKLQNVQIALDFLRHRQVKLVNIRNDDIADGNPKLTLGLIWTIILHFQVSCSISDIHVNGQSEDMTAKEKLLLWSQRMTENYQGIRCDNFTTSWRDGRLFNAVIHKHQPRLVDMGKVYRQTNLENLEQAFSVAEKDLGVTRLLDPEDVDVAHPDEKSIITYVSSLYDAMPRGPEAHEGSSQLEIRWQEYYERVTVLLQWMRHHIHIFEERKFPGSYEEIELLWRQFLKFKETELPARDAEKIHSAQIYNTFEGAVHAGQVKVPPGYHPIDVDKEWGRLHMSILEREKLLRIEFERLERLQRIVTKVQMESGSCEEQLNQLESQMQTDIRLQNSGKPARHTAEVERDLDKADGMIRLLFNDVQFLKDGRHLQAEQIYRRVYHLHERLVNLRSDHSLRQKMTMTVTQTTQMTQQSGAKVRPELDDVTLRYAQDLLAWVEENQRRIEESEWGSDLPTVESHLGSHRGLHQSVEDFRAKIERAKSDEGQLSPVSKGTYRDYLGKLELQYAKLLNSSKSRLRHLESLNGFVSAATKELMWLNDKEEEEVNFDWSDRNTNMTAKKDNYSGLMRELELREKKINDIQTTGERMIREGHQGKKTVEAFTAALQTQWSWILQLCCCIEAHLKENTAHYQFFADVKDTQEMMRKMQDNIKKKYSCDRSTTATRLEDLLQDAAEEKEQLNEVLTNVSSLNKRARSIIQLKPRNPTAAIKGKLPIQAVCDFKQSEITVHKGDECALLNNSQPFKWNVLNRSGNEAVVPSVCFMVPPVNKDAMDCVTSLDTSHQLMVTMWQRLHIDMKCLLSWQYLMRDITLIRSWNITMFKSMKPEEYHLMIRNYQIHYQDFLRDSQESQQFGPDDHLQVEGEYNKTSQYFDNLLNSMEQGSVVFKPKGEQNESVCKSYTSQLKDLRVRIEDCETHTVNRIRRPLGEEPLRECLLKTTQQKKEHNELDRIKKEVDAVSLKTQVVLSSPQQPAAAPALRSELQVTVQKMDHAHMLSSVYLEKLKTVDLVIRSSQGAEEVLKKYEDALRDVQTVPNDVEEVEACRTKLKNLRAAAEAEQPVFDSLEAELKKASGASERMSRVHSERDVDLDHYGRHLTGLRDRWRAAFAQMDLRHRELEQLGRQLGYYRQSYAWLIRWIGDAKERQENIQAVSISDSKTLKEQLAQEKKLLEEIENNKDKVDECHSYAKAYIDTIKDYELQLVAYKAQYVTLRTRYSELTTLNSQYIKFIIDTQRRLENDEKAAQKHKVEEQRKFAEMQAELAKQKQLAESHAKAIAKAEQEALELKLKMQEEVSRREIVAVDAQKQKHNIQLQLHELKNLSEQQMKDKSHQVDEALHSRTKIEEEIHIIRIQLETTVKQKSVAESELKQLRHKAEEAERLRKAAQEEAEKLRKQVNEETQKKRAAEEELKLKSEAEKEAAKQKQQALEDLEDLKMQAEEAVRQMKQAEIEKERQIKVAHQAAQKSAAVELQSKRMSFVEKTTKLEESLKQEHGTVLQLQQDAARLKKQQEEAEAAREEAEKELEKWRQKANEALRLRLQAEEEAHQKSLTQEEAEKQKDEAEREAKKRAKAEESALKQKEIAESELERQRKLAEGTAEQKLNAEQELIRLRADFDHAEQQRSLLDTDLYRLKNEVCAAQQQRKQLEDDLAKMRSEMDVVIESKNKAEQESTSTTKKSKELLEVEAAKFKALAEEAGKLKSMADDAKRQRQVAEDEAARQRGEAERILKEKLAAINEATRSRTEAEISLKEKEAENERLRRQAEDEAYQRKALEDQANQHKQDIEQKIEDNLVQKKLKSEYEKAKKLAKQAEAAREKAEMEAALLHEVGDAVKQKAQVEEELFKVKVHMEELLKQKLRIEGENQRLIKKDKDNSQKFLKDEAENMKKLAEDAARLSIEAQEAASMRQKAEDELRHQRLLAEKMLKEKMQAIQEASKLKAEAEMLQRQKDLAQQQAQKLLEDKQLMQQRLDEETVGYQKSLEAERRRQLEIIAESEQLKLMVSELSQGQSKAEEVAKKFKKQADAIAARLHETEIATKKEITVVQNLEVRQAKSSIEADDLRKAIADLENEKTRLKEEAEELQNKSKEISKAQQKHVENEKAVLQQSFLTEKQMLLKKEKLIEDEKNKLESQFEEEVKKAKALQEEQERQRKQMEAEKKKLQANMDAALNKQKEAEVEMFNKQKEMQALERQRLEQERVLADENQKLRDKLQQLERDQQTKELEIQAQKASATQMVDPTKNVLNGQSGDYVDSVKVDPLAFDGIREKVPASRLHEVGLLTKKEFDKLKKGKTNVAYKRGLFDEEMNEILTDPSDDTKGFFDPNTEENLTYLGLMEKCITDPHTGMVLLLLKEKKQDKKSSSKSSVRKRRVVIVDPETRREMTVYEAYKKGLIDHQTYLELAEHEYQRYGTDSDDLSQWQCEFRGQIRALRHWLKSMEMKLPPLEPTVSFYCL</sequence>
<dbReference type="InterPro" id="IPR001101">
    <property type="entry name" value="Plectin_repeat"/>
</dbReference>
<dbReference type="GO" id="GO:0042383">
    <property type="term" value="C:sarcolemma"/>
    <property type="evidence" value="ECO:0007669"/>
    <property type="project" value="TreeGrafter"/>
</dbReference>
<name>A0A9Q0IF10_9TELE</name>
<accession>A0A9Q0IF10</accession>
<dbReference type="InterPro" id="IPR036872">
    <property type="entry name" value="CH_dom_sf"/>
</dbReference>
<dbReference type="InterPro" id="IPR018159">
    <property type="entry name" value="Spectrin/alpha-actinin"/>
</dbReference>
<gene>
    <name evidence="16" type="ORF">NHX12_001502</name>
</gene>
<dbReference type="SMART" id="SM00150">
    <property type="entry name" value="SPEC"/>
    <property type="match status" value="4"/>
</dbReference>
<evidence type="ECO:0000256" key="4">
    <source>
        <dbReference type="ARBA" id="ARBA00022490"/>
    </source>
</evidence>
<feature type="coiled-coil region" evidence="12">
    <location>
        <begin position="758"/>
        <end position="788"/>
    </location>
</feature>
<dbReference type="InterPro" id="IPR035915">
    <property type="entry name" value="Plakin_repeat_sf"/>
</dbReference>
<dbReference type="InterPro" id="IPR041573">
    <property type="entry name" value="Desmoplakin_Spectrin-like"/>
</dbReference>
<dbReference type="Pfam" id="PF00681">
    <property type="entry name" value="Plectin"/>
    <property type="match status" value="1"/>
</dbReference>
<feature type="coiled-coil region" evidence="12">
    <location>
        <begin position="1332"/>
        <end position="1417"/>
    </location>
</feature>
<evidence type="ECO:0000313" key="17">
    <source>
        <dbReference type="Proteomes" id="UP001148018"/>
    </source>
</evidence>